<proteinExistence type="predicted"/>
<evidence type="ECO:0000313" key="1">
    <source>
        <dbReference type="EMBL" id="MBI3630719.1"/>
    </source>
</evidence>
<dbReference type="GO" id="GO:0016020">
    <property type="term" value="C:membrane"/>
    <property type="evidence" value="ECO:0007669"/>
    <property type="project" value="InterPro"/>
</dbReference>
<dbReference type="EMBL" id="JACQCR010000001">
    <property type="protein sequence ID" value="MBI3630719.1"/>
    <property type="molecule type" value="Genomic_DNA"/>
</dbReference>
<dbReference type="Gene3D" id="3.40.50.12580">
    <property type="match status" value="1"/>
</dbReference>
<evidence type="ECO:0000313" key="2">
    <source>
        <dbReference type="Proteomes" id="UP000753196"/>
    </source>
</evidence>
<gene>
    <name evidence="1" type="ORF">HY221_00030</name>
</gene>
<sequence>MPKKIFITVSGGGVARDILRSGVLEYLRRAGCLITLGVPHDKYSFYRLEFSAPGVEIRVAPDLAPSSSERRFLFVARNALATRTIRMLQKTEAHLSRRYGLFFLKRLLWLCFGWSGIFQRLTRSWYRSMAPQRECASLLEDIKPDVVFITDAFGDRDVALWRAAARLGIRTAVMIRSWDNLTNHGILRLAPDRLIVHSPFIKNLAMQLHRVPEKSIVMTGLPQYDWYVQKDLFKTREDFCRGIGADPDKKLILFAGIGDFLASHEWEVAKIMSEDLEAGKIAGPATILFRPHPNFLSQRERIRFLKHTIFDDHVAQYTGSDKSTMEMGKEEVAHLVNSLLHADVVVTTASTITIDAVAFDKPVVCIGFDGESREPYWNSVRRFYRDFTHYRLITQTKGFKLAHSREELAGAINEYLRDPSLDRDGRKKIFDEFIWRLDGGSAQRVADAVIGAERSQHIPHLPELFREGAG</sequence>
<dbReference type="InterPro" id="IPR007554">
    <property type="entry name" value="Glycerophosphate_synth"/>
</dbReference>
<reference evidence="1" key="1">
    <citation type="submission" date="2020-07" db="EMBL/GenBank/DDBJ databases">
        <title>Huge and variable diversity of episymbiotic CPR bacteria and DPANN archaea in groundwater ecosystems.</title>
        <authorList>
            <person name="He C.Y."/>
            <person name="Keren R."/>
            <person name="Whittaker M."/>
            <person name="Farag I.F."/>
            <person name="Doudna J."/>
            <person name="Cate J.H.D."/>
            <person name="Banfield J.F."/>
        </authorList>
    </citation>
    <scope>NUCLEOTIDE SEQUENCE</scope>
    <source>
        <strain evidence="1">NC_groundwater_973_Pr1_S-0.2um_54_13</strain>
    </source>
</reference>
<name>A0A932VRI2_9BACT</name>
<protein>
    <submittedName>
        <fullName evidence="1">CDP-glycerol glycerophosphotransferase family protein</fullName>
    </submittedName>
</protein>
<dbReference type="Proteomes" id="UP000753196">
    <property type="component" value="Unassembled WGS sequence"/>
</dbReference>
<dbReference type="GO" id="GO:0047355">
    <property type="term" value="F:CDP-glycerol glycerophosphotransferase activity"/>
    <property type="evidence" value="ECO:0007669"/>
    <property type="project" value="InterPro"/>
</dbReference>
<dbReference type="SUPFAM" id="SSF53756">
    <property type="entry name" value="UDP-Glycosyltransferase/glycogen phosphorylase"/>
    <property type="match status" value="1"/>
</dbReference>
<organism evidence="1 2">
    <name type="scientific">Candidatus Sungiibacteriota bacterium</name>
    <dbReference type="NCBI Taxonomy" id="2750080"/>
    <lineage>
        <taxon>Bacteria</taxon>
        <taxon>Candidatus Sungiibacteriota</taxon>
    </lineage>
</organism>
<dbReference type="AlphaFoldDB" id="A0A932VRI2"/>
<comment type="caution">
    <text evidence="1">The sequence shown here is derived from an EMBL/GenBank/DDBJ whole genome shotgun (WGS) entry which is preliminary data.</text>
</comment>
<dbReference type="InterPro" id="IPR043148">
    <property type="entry name" value="TagF_C"/>
</dbReference>
<dbReference type="Pfam" id="PF04464">
    <property type="entry name" value="Glyphos_transf"/>
    <property type="match status" value="1"/>
</dbReference>
<accession>A0A932VRI2</accession>